<dbReference type="SUPFAM" id="SSF53383">
    <property type="entry name" value="PLP-dependent transferases"/>
    <property type="match status" value="1"/>
</dbReference>
<dbReference type="HOGENOM" id="CLU_017584_4_3_7"/>
<dbReference type="CDD" id="cd00609">
    <property type="entry name" value="AAT_like"/>
    <property type="match status" value="1"/>
</dbReference>
<dbReference type="GO" id="GO:0008483">
    <property type="term" value="F:transaminase activity"/>
    <property type="evidence" value="ECO:0007669"/>
    <property type="project" value="UniProtKB-KW"/>
</dbReference>
<dbReference type="STRING" id="177439.DP2938"/>
<dbReference type="InterPro" id="IPR015421">
    <property type="entry name" value="PyrdxlP-dep_Trfase_major"/>
</dbReference>
<comment type="cofactor">
    <cofactor evidence="1">
        <name>pyridoxal 5'-phosphate</name>
        <dbReference type="ChEBI" id="CHEBI:597326"/>
    </cofactor>
</comment>
<dbReference type="Gene3D" id="3.40.640.10">
    <property type="entry name" value="Type I PLP-dependent aspartate aminotransferase-like (Major domain)"/>
    <property type="match status" value="1"/>
</dbReference>
<dbReference type="PANTHER" id="PTHR42691">
    <property type="entry name" value="ASPARTATE AMINOTRANSFERASE YHDR-RELATED"/>
    <property type="match status" value="1"/>
</dbReference>
<dbReference type="Gene3D" id="3.90.1150.10">
    <property type="entry name" value="Aspartate Aminotransferase, domain 1"/>
    <property type="match status" value="1"/>
</dbReference>
<dbReference type="InterPro" id="IPR004838">
    <property type="entry name" value="NHTrfase_class1_PyrdxlP-BS"/>
</dbReference>
<dbReference type="InterPro" id="IPR015422">
    <property type="entry name" value="PyrdxlP-dep_Trfase_small"/>
</dbReference>
<proteinExistence type="inferred from homology"/>
<dbReference type="RefSeq" id="WP_011190179.1">
    <property type="nucleotide sequence ID" value="NC_006138.1"/>
</dbReference>
<sequence length="395" mass="42983">MAISSKMKIFAEKSSWIRKMFEQGGKMKAEFGAENVFDFSLGNPDAPPPAQFDQVLAKIAADNGPGTHSYMPNGGHLWVREAVAGQMAKEQGVKVVASDMLLSCGAAGGINVIMKSLLNPGDEVIFLAPYFVEYDFYVDNHGGKSRVVQTDENFNPDMAAIREAISEKTKAIIINSPNNPTGQIYSKEILAELGLLLTEMGEKFGSTIYLISDEPYRKITYDGIEVPSIFAAYSNSIIVSSYSKDLSLPGERIGYVAVHPGISEKAELVSAMTLANRILGFVNAPALMQRVIAELQGISVDNERYARRREAFCQILTEAGFDFVPPKGAFYIFPKSPIEDDVAFCAILQEEKILAVPGRGFGAPGYIRLAFCVPDETIAGSAAAFKRAYQKALKA</sequence>
<dbReference type="NCBIfam" id="NF005305">
    <property type="entry name" value="PRK06836.1"/>
    <property type="match status" value="1"/>
</dbReference>
<keyword evidence="1 3" id="KW-0032">Aminotransferase</keyword>
<dbReference type="OrthoDB" id="9804474at2"/>
<dbReference type="Pfam" id="PF00155">
    <property type="entry name" value="Aminotran_1_2"/>
    <property type="match status" value="1"/>
</dbReference>
<evidence type="ECO:0000259" key="2">
    <source>
        <dbReference type="Pfam" id="PF00155"/>
    </source>
</evidence>
<protein>
    <recommendedName>
        <fullName evidence="1">Aminotransferase</fullName>
        <ecNumber evidence="1">2.6.1.-</ecNumber>
    </recommendedName>
</protein>
<dbReference type="eggNOG" id="COG0436">
    <property type="taxonomic scope" value="Bacteria"/>
</dbReference>
<keyword evidence="4" id="KW-1185">Reference proteome</keyword>
<comment type="similarity">
    <text evidence="1">Belongs to the class-I pyridoxal-phosphate-dependent aminotransferase family.</text>
</comment>
<dbReference type="GO" id="GO:0030170">
    <property type="term" value="F:pyridoxal phosphate binding"/>
    <property type="evidence" value="ECO:0007669"/>
    <property type="project" value="InterPro"/>
</dbReference>
<dbReference type="InterPro" id="IPR004839">
    <property type="entry name" value="Aminotransferase_I/II_large"/>
</dbReference>
<gene>
    <name evidence="3" type="ordered locus">DP2938</name>
</gene>
<dbReference type="AlphaFoldDB" id="Q6AJ13"/>
<evidence type="ECO:0000313" key="3">
    <source>
        <dbReference type="EMBL" id="CAG37667.1"/>
    </source>
</evidence>
<dbReference type="Proteomes" id="UP000000602">
    <property type="component" value="Chromosome"/>
</dbReference>
<dbReference type="PANTHER" id="PTHR42691:SF1">
    <property type="entry name" value="ASPARTATE AMINOTRANSFERASE YHDR-RELATED"/>
    <property type="match status" value="1"/>
</dbReference>
<feature type="domain" description="Aminotransferase class I/classII large" evidence="2">
    <location>
        <begin position="35"/>
        <end position="379"/>
    </location>
</feature>
<dbReference type="EMBL" id="CR522870">
    <property type="protein sequence ID" value="CAG37667.1"/>
    <property type="molecule type" value="Genomic_DNA"/>
</dbReference>
<evidence type="ECO:0000256" key="1">
    <source>
        <dbReference type="RuleBase" id="RU000481"/>
    </source>
</evidence>
<dbReference type="EC" id="2.6.1.-" evidence="1"/>
<evidence type="ECO:0000313" key="4">
    <source>
        <dbReference type="Proteomes" id="UP000000602"/>
    </source>
</evidence>
<dbReference type="InterPro" id="IPR015424">
    <property type="entry name" value="PyrdxlP-dep_Trfase"/>
</dbReference>
<keyword evidence="1 3" id="KW-0808">Transferase</keyword>
<reference evidence="4" key="1">
    <citation type="journal article" date="2004" name="Environ. Microbiol.">
        <title>The genome of Desulfotalea psychrophila, a sulfate-reducing bacterium from permanently cold Arctic sediments.</title>
        <authorList>
            <person name="Rabus R."/>
            <person name="Ruepp A."/>
            <person name="Frickey T."/>
            <person name="Rattei T."/>
            <person name="Fartmann B."/>
            <person name="Stark M."/>
            <person name="Bauer M."/>
            <person name="Zibat A."/>
            <person name="Lombardot T."/>
            <person name="Becker I."/>
            <person name="Amann J."/>
            <person name="Gellner K."/>
            <person name="Teeling H."/>
            <person name="Leuschner W.D."/>
            <person name="Gloeckner F.-O."/>
            <person name="Lupas A.N."/>
            <person name="Amann R."/>
            <person name="Klenk H.-P."/>
        </authorList>
    </citation>
    <scope>NUCLEOTIDE SEQUENCE [LARGE SCALE GENOMIC DNA]</scope>
    <source>
        <strain evidence="4">DSM 12343 / LSv54</strain>
    </source>
</reference>
<accession>Q6AJ13</accession>
<name>Q6AJ13_DESPS</name>
<organism evidence="3 4">
    <name type="scientific">Desulfotalea psychrophila (strain LSv54 / DSM 12343)</name>
    <dbReference type="NCBI Taxonomy" id="177439"/>
    <lineage>
        <taxon>Bacteria</taxon>
        <taxon>Pseudomonadati</taxon>
        <taxon>Thermodesulfobacteriota</taxon>
        <taxon>Desulfobulbia</taxon>
        <taxon>Desulfobulbales</taxon>
        <taxon>Desulfocapsaceae</taxon>
        <taxon>Desulfotalea</taxon>
    </lineage>
</organism>
<dbReference type="KEGG" id="dps:DP2938"/>
<dbReference type="PROSITE" id="PS00105">
    <property type="entry name" value="AA_TRANSFER_CLASS_1"/>
    <property type="match status" value="1"/>
</dbReference>